<keyword evidence="3" id="KW-1185">Reference proteome</keyword>
<dbReference type="HOGENOM" id="CLU_197265_1_1_4"/>
<sequence>MQMDLPQIRCGACHRKLGEGHYRVLVIKCPRCGALNHMKAAEPLCRNASERPKA</sequence>
<proteinExistence type="predicted"/>
<name>C1DBJ7_LARHH</name>
<dbReference type="InterPro" id="IPR019294">
    <property type="entry name" value="Translation_reg_Com"/>
</dbReference>
<dbReference type="EMBL" id="CP001154">
    <property type="protein sequence ID" value="ACO75582.1"/>
    <property type="molecule type" value="Genomic_DNA"/>
</dbReference>
<dbReference type="AlphaFoldDB" id="C1DBJ7"/>
<dbReference type="KEGG" id="lhk:LHK_00399"/>
<dbReference type="EMBL" id="CP001154">
    <property type="protein sequence ID" value="ACO73394.1"/>
    <property type="molecule type" value="Genomic_DNA"/>
</dbReference>
<dbReference type="Pfam" id="PF10122">
    <property type="entry name" value="Zn_ribbon_Com"/>
    <property type="match status" value="1"/>
</dbReference>
<reference evidence="1 3" key="1">
    <citation type="journal article" date="2009" name="PLoS Genet.">
        <title>The complete genome and proteome of Laribacter hongkongensis reveal potential mechanisms for adaptations to different temperatures and habitats.</title>
        <authorList>
            <person name="Woo P.C."/>
            <person name="Lau S.K."/>
            <person name="Tse H."/>
            <person name="Teng J.L."/>
            <person name="Curreem S.O."/>
            <person name="Tsang A.K."/>
            <person name="Fan R.Y."/>
            <person name="Wong G.K."/>
            <person name="Huang Y."/>
            <person name="Loman N.J."/>
            <person name="Snyder L.A."/>
            <person name="Cai J.J."/>
            <person name="Huang J.D."/>
            <person name="Mak W."/>
            <person name="Pallen M.J."/>
            <person name="Lok S."/>
            <person name="Yuen K.Y."/>
        </authorList>
    </citation>
    <scope>NUCLEOTIDE SEQUENCE [LARGE SCALE GENOMIC DNA]</scope>
    <source>
        <strain evidence="1 3">HLHK9</strain>
    </source>
</reference>
<evidence type="ECO:0000313" key="1">
    <source>
        <dbReference type="EMBL" id="ACO73394.1"/>
    </source>
</evidence>
<accession>C1DBJ7</accession>
<evidence type="ECO:0000313" key="2">
    <source>
        <dbReference type="EMBL" id="ACO75582.1"/>
    </source>
</evidence>
<dbReference type="STRING" id="557598.LHK_00399"/>
<protein>
    <recommendedName>
        <fullName evidence="4">Com family DNA-binding transcriptional regulator</fullName>
    </recommendedName>
</protein>
<organism evidence="1 3">
    <name type="scientific">Laribacter hongkongensis (strain HLHK9)</name>
    <dbReference type="NCBI Taxonomy" id="557598"/>
    <lineage>
        <taxon>Bacteria</taxon>
        <taxon>Pseudomonadati</taxon>
        <taxon>Pseudomonadota</taxon>
        <taxon>Betaproteobacteria</taxon>
        <taxon>Neisseriales</taxon>
        <taxon>Aquaspirillaceae</taxon>
        <taxon>Laribacter</taxon>
    </lineage>
</organism>
<evidence type="ECO:0008006" key="4">
    <source>
        <dbReference type="Google" id="ProtNLM"/>
    </source>
</evidence>
<gene>
    <name evidence="1" type="ordered locus">LHK_00399</name>
    <name evidence="2" type="ordered locus">LHK_02601</name>
</gene>
<evidence type="ECO:0000313" key="3">
    <source>
        <dbReference type="Proteomes" id="UP000002010"/>
    </source>
</evidence>
<dbReference type="Proteomes" id="UP000002010">
    <property type="component" value="Chromosome"/>
</dbReference>
<dbReference type="KEGG" id="lhk:LHK_02601"/>
<dbReference type="eggNOG" id="COG4416">
    <property type="taxonomic scope" value="Bacteria"/>
</dbReference>